<dbReference type="AlphaFoldDB" id="A0A6I9WJ02"/>
<feature type="compositionally biased region" description="Low complexity" evidence="1">
    <location>
        <begin position="90"/>
        <end position="103"/>
    </location>
</feature>
<accession>A0A6I9WJ02</accession>
<keyword evidence="2" id="KW-0732">Signal</keyword>
<reference evidence="4" key="1">
    <citation type="submission" date="2025-08" db="UniProtKB">
        <authorList>
            <consortium name="RefSeq"/>
        </authorList>
    </citation>
    <scope>IDENTIFICATION</scope>
</reference>
<sequence length="149" mass="16341">MLRTGILVGLLSLFGTILAKDLAPHDGLHYSVPSMNDHILRTKRFGFSVLNEMRQRFCHSFCTSAAETKPYFINIACAVKCPELYLPQGSTTQGTMTTTSSPSGPSPVGPPPVAPIPRALHRQAEERARESFNEESHVKVFAVRSEDIG</sequence>
<feature type="signal peptide" evidence="2">
    <location>
        <begin position="1"/>
        <end position="19"/>
    </location>
</feature>
<dbReference type="RefSeq" id="XP_011642725.1">
    <property type="nucleotide sequence ID" value="XM_011644423.2"/>
</dbReference>
<dbReference type="GeneID" id="105430737"/>
<gene>
    <name evidence="4" type="primary">LOC105430737</name>
</gene>
<dbReference type="OrthoDB" id="7616321at2759"/>
<dbReference type="KEGG" id="pbar:105430737"/>
<keyword evidence="3" id="KW-1185">Reference proteome</keyword>
<name>A0A6I9WJ02_9HYME</name>
<feature type="chain" id="PRO_5026841116" evidence="2">
    <location>
        <begin position="20"/>
        <end position="149"/>
    </location>
</feature>
<dbReference type="Proteomes" id="UP000504615">
    <property type="component" value="Unplaced"/>
</dbReference>
<protein>
    <submittedName>
        <fullName evidence="4">Uncharacterized protein LOC105430737</fullName>
    </submittedName>
</protein>
<evidence type="ECO:0000256" key="2">
    <source>
        <dbReference type="SAM" id="SignalP"/>
    </source>
</evidence>
<feature type="compositionally biased region" description="Basic and acidic residues" evidence="1">
    <location>
        <begin position="122"/>
        <end position="136"/>
    </location>
</feature>
<evidence type="ECO:0000313" key="4">
    <source>
        <dbReference type="RefSeq" id="XP_011642725.1"/>
    </source>
</evidence>
<evidence type="ECO:0000256" key="1">
    <source>
        <dbReference type="SAM" id="MobiDB-lite"/>
    </source>
</evidence>
<organism evidence="3 4">
    <name type="scientific">Pogonomyrmex barbatus</name>
    <name type="common">red harvester ant</name>
    <dbReference type="NCBI Taxonomy" id="144034"/>
    <lineage>
        <taxon>Eukaryota</taxon>
        <taxon>Metazoa</taxon>
        <taxon>Ecdysozoa</taxon>
        <taxon>Arthropoda</taxon>
        <taxon>Hexapoda</taxon>
        <taxon>Insecta</taxon>
        <taxon>Pterygota</taxon>
        <taxon>Neoptera</taxon>
        <taxon>Endopterygota</taxon>
        <taxon>Hymenoptera</taxon>
        <taxon>Apocrita</taxon>
        <taxon>Aculeata</taxon>
        <taxon>Formicoidea</taxon>
        <taxon>Formicidae</taxon>
        <taxon>Myrmicinae</taxon>
        <taxon>Pogonomyrmex</taxon>
    </lineage>
</organism>
<proteinExistence type="predicted"/>
<feature type="region of interest" description="Disordered" evidence="1">
    <location>
        <begin position="90"/>
        <end position="136"/>
    </location>
</feature>
<evidence type="ECO:0000313" key="3">
    <source>
        <dbReference type="Proteomes" id="UP000504615"/>
    </source>
</evidence>
<feature type="compositionally biased region" description="Pro residues" evidence="1">
    <location>
        <begin position="104"/>
        <end position="115"/>
    </location>
</feature>